<dbReference type="SUPFAM" id="SSF55729">
    <property type="entry name" value="Acyl-CoA N-acyltransferases (Nat)"/>
    <property type="match status" value="1"/>
</dbReference>
<comment type="caution">
    <text evidence="5">The sequence shown here is derived from an EMBL/GenBank/DDBJ whole genome shotgun (WGS) entry which is preliminary data.</text>
</comment>
<evidence type="ECO:0000313" key="6">
    <source>
        <dbReference type="Proteomes" id="UP000806378"/>
    </source>
</evidence>
<dbReference type="Pfam" id="PF00583">
    <property type="entry name" value="Acetyltransf_1"/>
    <property type="match status" value="1"/>
</dbReference>
<accession>A0A8T0CFC9</accession>
<dbReference type="PANTHER" id="PTHR10545:SF29">
    <property type="entry name" value="GH14572P-RELATED"/>
    <property type="match status" value="1"/>
</dbReference>
<dbReference type="GO" id="GO:0008080">
    <property type="term" value="F:N-acetyltransferase activity"/>
    <property type="evidence" value="ECO:0007669"/>
    <property type="project" value="TreeGrafter"/>
</dbReference>
<reference evidence="5" key="1">
    <citation type="submission" date="2020-05" db="EMBL/GenBank/DDBJ databases">
        <title>WGS assembly of Corymbia citriodora subspecies variegata.</title>
        <authorList>
            <person name="Barry K."/>
            <person name="Hundley H."/>
            <person name="Shu S."/>
            <person name="Jenkins J."/>
            <person name="Grimwood J."/>
            <person name="Baten A."/>
        </authorList>
    </citation>
    <scope>NUCLEOTIDE SEQUENCE</scope>
    <source>
        <strain evidence="5">CV2-018</strain>
    </source>
</reference>
<evidence type="ECO:0000256" key="3">
    <source>
        <dbReference type="ARBA" id="ARBA00023315"/>
    </source>
</evidence>
<keyword evidence="3" id="KW-0012">Acyltransferase</keyword>
<gene>
    <name evidence="5" type="ORF">BT93_L5251</name>
</gene>
<dbReference type="CDD" id="cd04301">
    <property type="entry name" value="NAT_SF"/>
    <property type="match status" value="1"/>
</dbReference>
<protein>
    <recommendedName>
        <fullName evidence="4">N-acetyltransferase domain-containing protein</fullName>
    </recommendedName>
</protein>
<dbReference type="InterPro" id="IPR051016">
    <property type="entry name" value="Diverse_Substrate_AcTransf"/>
</dbReference>
<dbReference type="PANTHER" id="PTHR10545">
    <property type="entry name" value="DIAMINE N-ACETYLTRANSFERASE"/>
    <property type="match status" value="1"/>
</dbReference>
<proteinExistence type="inferred from homology"/>
<dbReference type="InterPro" id="IPR000182">
    <property type="entry name" value="GNAT_dom"/>
</dbReference>
<keyword evidence="6" id="KW-1185">Reference proteome</keyword>
<evidence type="ECO:0000256" key="2">
    <source>
        <dbReference type="ARBA" id="ARBA00022679"/>
    </source>
</evidence>
<evidence type="ECO:0000259" key="4">
    <source>
        <dbReference type="PROSITE" id="PS51186"/>
    </source>
</evidence>
<evidence type="ECO:0000313" key="5">
    <source>
        <dbReference type="EMBL" id="KAF7846103.1"/>
    </source>
</evidence>
<dbReference type="OrthoDB" id="1737635at2759"/>
<dbReference type="FunFam" id="3.40.630.30:FF:000064">
    <property type="entry name" value="GNAT family acetyltransferase"/>
    <property type="match status" value="1"/>
</dbReference>
<dbReference type="Gramene" id="rna-gnl|WGS:JABURB|Cocit.L5251.1">
    <property type="protein sequence ID" value="cds-KAF7846103.1"/>
    <property type="gene ID" value="gene-BT93_L5251"/>
</dbReference>
<dbReference type="EMBL" id="MU095555">
    <property type="protein sequence ID" value="KAF7846103.1"/>
    <property type="molecule type" value="Genomic_DNA"/>
</dbReference>
<evidence type="ECO:0000256" key="1">
    <source>
        <dbReference type="ARBA" id="ARBA00008694"/>
    </source>
</evidence>
<dbReference type="AlphaFoldDB" id="A0A8T0CFC9"/>
<keyword evidence="2" id="KW-0808">Transferase</keyword>
<dbReference type="Gene3D" id="3.40.630.30">
    <property type="match status" value="1"/>
</dbReference>
<dbReference type="InterPro" id="IPR016181">
    <property type="entry name" value="Acyl_CoA_acyltransferase"/>
</dbReference>
<comment type="similarity">
    <text evidence="1">Belongs to the acetyltransferase family.</text>
</comment>
<dbReference type="PROSITE" id="PS51186">
    <property type="entry name" value="GNAT"/>
    <property type="match status" value="1"/>
</dbReference>
<sequence>MIKELAEYEKALSSVHATEQSLRQTLCLAPHAGAAPSGAGYAKTLILRLPATEGGAVVGMALYFNNYSTWRAAPGVYLEDLFVREGYRKRGYGTLLLKALAKEVKRIGGARLEWCCLRWNESSLKFYRSIGAQEQHDWITLRTDGEALERLARDAEAAPAHVNVGPDEVKSEDA</sequence>
<organism evidence="5 6">
    <name type="scientific">Corymbia citriodora subsp. variegata</name>
    <dbReference type="NCBI Taxonomy" id="360336"/>
    <lineage>
        <taxon>Eukaryota</taxon>
        <taxon>Viridiplantae</taxon>
        <taxon>Streptophyta</taxon>
        <taxon>Embryophyta</taxon>
        <taxon>Tracheophyta</taxon>
        <taxon>Spermatophyta</taxon>
        <taxon>Magnoliopsida</taxon>
        <taxon>eudicotyledons</taxon>
        <taxon>Gunneridae</taxon>
        <taxon>Pentapetalae</taxon>
        <taxon>rosids</taxon>
        <taxon>malvids</taxon>
        <taxon>Myrtales</taxon>
        <taxon>Myrtaceae</taxon>
        <taxon>Myrtoideae</taxon>
        <taxon>Eucalypteae</taxon>
        <taxon>Corymbia</taxon>
    </lineage>
</organism>
<name>A0A8T0CFC9_CORYI</name>
<feature type="domain" description="N-acetyltransferase" evidence="4">
    <location>
        <begin position="1"/>
        <end position="154"/>
    </location>
</feature>
<dbReference type="Proteomes" id="UP000806378">
    <property type="component" value="Unassembled WGS sequence"/>
</dbReference>